<dbReference type="GO" id="GO:0022857">
    <property type="term" value="F:transmembrane transporter activity"/>
    <property type="evidence" value="ECO:0007669"/>
    <property type="project" value="InterPro"/>
</dbReference>
<dbReference type="EMBL" id="UAVW01000003">
    <property type="protein sequence ID" value="SQB10146.1"/>
    <property type="molecule type" value="Genomic_DNA"/>
</dbReference>
<evidence type="ECO:0000256" key="1">
    <source>
        <dbReference type="ARBA" id="ARBA00004651"/>
    </source>
</evidence>
<evidence type="ECO:0000256" key="5">
    <source>
        <dbReference type="ARBA" id="ARBA00022989"/>
    </source>
</evidence>
<dbReference type="InterPro" id="IPR020846">
    <property type="entry name" value="MFS_dom"/>
</dbReference>
<feature type="transmembrane region" description="Helical" evidence="7">
    <location>
        <begin position="170"/>
        <end position="192"/>
    </location>
</feature>
<evidence type="ECO:0000313" key="10">
    <source>
        <dbReference type="Proteomes" id="UP000251853"/>
    </source>
</evidence>
<feature type="transmembrane region" description="Helical" evidence="7">
    <location>
        <begin position="12"/>
        <end position="33"/>
    </location>
</feature>
<feature type="transmembrane region" description="Helical" evidence="7">
    <location>
        <begin position="141"/>
        <end position="164"/>
    </location>
</feature>
<comment type="subcellular location">
    <subcellularLocation>
        <location evidence="1">Cell membrane</location>
        <topology evidence="1">Multi-pass membrane protein</topology>
    </subcellularLocation>
</comment>
<evidence type="ECO:0000256" key="2">
    <source>
        <dbReference type="ARBA" id="ARBA00022448"/>
    </source>
</evidence>
<dbReference type="Pfam" id="PF07690">
    <property type="entry name" value="MFS_1"/>
    <property type="match status" value="1"/>
</dbReference>
<dbReference type="InterPro" id="IPR011701">
    <property type="entry name" value="MFS"/>
</dbReference>
<keyword evidence="3" id="KW-1003">Cell membrane</keyword>
<dbReference type="Proteomes" id="UP000251853">
    <property type="component" value="Unassembled WGS sequence"/>
</dbReference>
<evidence type="ECO:0000256" key="7">
    <source>
        <dbReference type="SAM" id="Phobius"/>
    </source>
</evidence>
<dbReference type="GO" id="GO:0005886">
    <property type="term" value="C:plasma membrane"/>
    <property type="evidence" value="ECO:0007669"/>
    <property type="project" value="UniProtKB-SubCell"/>
</dbReference>
<dbReference type="Gene3D" id="1.20.1250.20">
    <property type="entry name" value="MFS general substrate transporter like domains"/>
    <property type="match status" value="1"/>
</dbReference>
<feature type="transmembrane region" description="Helical" evidence="7">
    <location>
        <begin position="316"/>
        <end position="344"/>
    </location>
</feature>
<feature type="transmembrane region" description="Helical" evidence="7">
    <location>
        <begin position="101"/>
        <end position="120"/>
    </location>
</feature>
<reference evidence="9 10" key="1">
    <citation type="submission" date="2018-06" db="EMBL/GenBank/DDBJ databases">
        <authorList>
            <consortium name="Pathogen Informatics"/>
            <person name="Doyle S."/>
        </authorList>
    </citation>
    <scope>NUCLEOTIDE SEQUENCE [LARGE SCALE GENOMIC DNA]</scope>
    <source>
        <strain evidence="9 10">NCTC11224</strain>
    </source>
</reference>
<feature type="transmembrane region" description="Helical" evidence="7">
    <location>
        <begin position="222"/>
        <end position="249"/>
    </location>
</feature>
<dbReference type="SUPFAM" id="SSF103473">
    <property type="entry name" value="MFS general substrate transporter"/>
    <property type="match status" value="1"/>
</dbReference>
<dbReference type="PANTHER" id="PTHR43266">
    <property type="entry name" value="MACROLIDE-EFFLUX PROTEIN"/>
    <property type="match status" value="1"/>
</dbReference>
<gene>
    <name evidence="9" type="ORF">NCTC11224_01453</name>
</gene>
<organism evidence="9 10">
    <name type="scientific">Enterocloster clostridioformis</name>
    <dbReference type="NCBI Taxonomy" id="1531"/>
    <lineage>
        <taxon>Bacteria</taxon>
        <taxon>Bacillati</taxon>
        <taxon>Bacillota</taxon>
        <taxon>Clostridia</taxon>
        <taxon>Lachnospirales</taxon>
        <taxon>Lachnospiraceae</taxon>
        <taxon>Enterocloster</taxon>
    </lineage>
</organism>
<feature type="domain" description="Major facilitator superfamily (MFS) profile" evidence="8">
    <location>
        <begin position="1"/>
        <end position="199"/>
    </location>
</feature>
<feature type="transmembrane region" description="Helical" evidence="7">
    <location>
        <begin position="356"/>
        <end position="375"/>
    </location>
</feature>
<evidence type="ECO:0000256" key="3">
    <source>
        <dbReference type="ARBA" id="ARBA00022475"/>
    </source>
</evidence>
<keyword evidence="4 7" id="KW-0812">Transmembrane</keyword>
<keyword evidence="6 7" id="KW-0472">Membrane</keyword>
<dbReference type="InterPro" id="IPR036259">
    <property type="entry name" value="MFS_trans_sf"/>
</dbReference>
<evidence type="ECO:0000256" key="4">
    <source>
        <dbReference type="ARBA" id="ARBA00022692"/>
    </source>
</evidence>
<evidence type="ECO:0000256" key="6">
    <source>
        <dbReference type="ARBA" id="ARBA00023136"/>
    </source>
</evidence>
<dbReference type="RefSeq" id="WP_112481645.1">
    <property type="nucleotide sequence ID" value="NZ_JAIWZC010000001.1"/>
</dbReference>
<feature type="transmembrane region" description="Helical" evidence="7">
    <location>
        <begin position="291"/>
        <end position="310"/>
    </location>
</feature>
<protein>
    <submittedName>
        <fullName evidence="9">Macrolide-efflux protein</fullName>
    </submittedName>
</protein>
<accession>A0A2X2U1R4</accession>
<feature type="transmembrane region" description="Helical" evidence="7">
    <location>
        <begin position="76"/>
        <end position="95"/>
    </location>
</feature>
<keyword evidence="5 7" id="KW-1133">Transmembrane helix</keyword>
<evidence type="ECO:0000259" key="8">
    <source>
        <dbReference type="PROSITE" id="PS50850"/>
    </source>
</evidence>
<keyword evidence="10" id="KW-1185">Reference proteome</keyword>
<dbReference type="PANTHER" id="PTHR43266:SF9">
    <property type="entry name" value="PERMEASE, MAJOR FACILITATOR SUPERFAMILY-RELATED"/>
    <property type="match status" value="1"/>
</dbReference>
<sequence length="418" mass="45922">MDHRKTCYGRDFTLVVVGQIISLFGNAILRFALPLYLLKETGSSALFGTVTACALLPMILLSLLGGVLADRVNKRNIMVGLDFLTAFIITVFYFLVGTVPVILLFIVTLMLLYGISGTYQPAVQASIPALVPKDRILSAGAIVNQIGFLANFTGPIIGGMLYGFWGIGSILRVSILCFILSATMEIFIVIPFCKQPEEKKILCVVREDMRESIRFLRKKKPVFIRICFVIAGLNLFLSSMITIGIPVIIVERLSMADQLLGVTQGLLAVGGMIGGLFTVLFAKKLRPGKAWLFLLLCVFSACVMGVGMLLAEQFRFLKYLILSGTGLLVMVFSTMFSIQMLAVVQTQTPARLTGKVIACIMAFIMCAQPVGQLLYGLLFEEISREMPFIMIGTGVVSFFIALYARNILKELEGDEDHE</sequence>
<keyword evidence="2" id="KW-0813">Transport</keyword>
<evidence type="ECO:0000313" key="9">
    <source>
        <dbReference type="EMBL" id="SQB10146.1"/>
    </source>
</evidence>
<dbReference type="PROSITE" id="PS50850">
    <property type="entry name" value="MFS"/>
    <property type="match status" value="1"/>
</dbReference>
<proteinExistence type="predicted"/>
<dbReference type="AlphaFoldDB" id="A0A2X2U1R4"/>
<feature type="transmembrane region" description="Helical" evidence="7">
    <location>
        <begin position="387"/>
        <end position="404"/>
    </location>
</feature>
<feature type="transmembrane region" description="Helical" evidence="7">
    <location>
        <begin position="45"/>
        <end position="69"/>
    </location>
</feature>
<name>A0A2X2U1R4_9FIRM</name>
<feature type="transmembrane region" description="Helical" evidence="7">
    <location>
        <begin position="261"/>
        <end position="282"/>
    </location>
</feature>
<dbReference type="CDD" id="cd06173">
    <property type="entry name" value="MFS_MefA_like"/>
    <property type="match status" value="1"/>
</dbReference>